<keyword evidence="1" id="KW-1133">Transmembrane helix</keyword>
<feature type="transmembrane region" description="Helical" evidence="1">
    <location>
        <begin position="61"/>
        <end position="80"/>
    </location>
</feature>
<evidence type="ECO:0000313" key="3">
    <source>
        <dbReference type="Proteomes" id="UP000008068"/>
    </source>
</evidence>
<reference evidence="3" key="1">
    <citation type="submission" date="2011-07" db="EMBL/GenBank/DDBJ databases">
        <authorList>
            <consortium name="Caenorhabditis brenneri Sequencing and Analysis Consortium"/>
            <person name="Wilson R.K."/>
        </authorList>
    </citation>
    <scope>NUCLEOTIDE SEQUENCE [LARGE SCALE GENOMIC DNA]</scope>
    <source>
        <strain evidence="3">PB2801</strain>
    </source>
</reference>
<dbReference type="AlphaFoldDB" id="G0P9X4"/>
<proteinExistence type="predicted"/>
<dbReference type="InParanoid" id="G0P9X4"/>
<dbReference type="eggNOG" id="ENOG502RDPI">
    <property type="taxonomic scope" value="Eukaryota"/>
</dbReference>
<dbReference type="OrthoDB" id="5860260at2759"/>
<feature type="transmembrane region" description="Helical" evidence="1">
    <location>
        <begin position="92"/>
        <end position="113"/>
    </location>
</feature>
<protein>
    <recommendedName>
        <fullName evidence="4">Transmembrane protein</fullName>
    </recommendedName>
</protein>
<keyword evidence="3" id="KW-1185">Reference proteome</keyword>
<evidence type="ECO:0008006" key="4">
    <source>
        <dbReference type="Google" id="ProtNLM"/>
    </source>
</evidence>
<accession>G0P9X4</accession>
<name>G0P9X4_CAEBE</name>
<dbReference type="FunCoup" id="G0P9X4">
    <property type="interactions" value="1887"/>
</dbReference>
<sequence length="228" mass="26170">MNFIPHSAEPSNEPCHLHPVQHKGFSFKENSETNGNLSNVQHHVTVCHQLQWSHYTFWDNMYLILLPAITCFCLILYTICEIMEFDQFVGTVQSTALVILSVLSVIYTVAVITHEKYRIKDEWEILKQAESLGANSEEITVDVPKTWQYSIAMCLLSALFKCGRILIQHFIGDKKFFLDDDTLKTDKTTREPILRYGNNLNVDGDDGEVAGTTRMLNESRYSRLKCDD</sequence>
<gene>
    <name evidence="2" type="ORF">CAEBREN_05555</name>
</gene>
<dbReference type="OMA" id="HFIGDKK"/>
<keyword evidence="1" id="KW-0812">Transmembrane</keyword>
<organism evidence="3">
    <name type="scientific">Caenorhabditis brenneri</name>
    <name type="common">Nematode worm</name>
    <dbReference type="NCBI Taxonomy" id="135651"/>
    <lineage>
        <taxon>Eukaryota</taxon>
        <taxon>Metazoa</taxon>
        <taxon>Ecdysozoa</taxon>
        <taxon>Nematoda</taxon>
        <taxon>Chromadorea</taxon>
        <taxon>Rhabditida</taxon>
        <taxon>Rhabditina</taxon>
        <taxon>Rhabditomorpha</taxon>
        <taxon>Rhabditoidea</taxon>
        <taxon>Rhabditidae</taxon>
        <taxon>Peloderinae</taxon>
        <taxon>Caenorhabditis</taxon>
    </lineage>
</organism>
<dbReference type="EMBL" id="GL380159">
    <property type="protein sequence ID" value="EGT48762.1"/>
    <property type="molecule type" value="Genomic_DNA"/>
</dbReference>
<keyword evidence="1" id="KW-0472">Membrane</keyword>
<dbReference type="Proteomes" id="UP000008068">
    <property type="component" value="Unassembled WGS sequence"/>
</dbReference>
<dbReference type="HOGENOM" id="CLU_1090821_0_0_1"/>
<evidence type="ECO:0000313" key="2">
    <source>
        <dbReference type="EMBL" id="EGT48762.1"/>
    </source>
</evidence>
<evidence type="ECO:0000256" key="1">
    <source>
        <dbReference type="SAM" id="Phobius"/>
    </source>
</evidence>